<evidence type="ECO:0000256" key="8">
    <source>
        <dbReference type="SAM" id="Phobius"/>
    </source>
</evidence>
<dbReference type="OrthoDB" id="9807274at2"/>
<dbReference type="GO" id="GO:0022857">
    <property type="term" value="F:transmembrane transporter activity"/>
    <property type="evidence" value="ECO:0007669"/>
    <property type="project" value="InterPro"/>
</dbReference>
<dbReference type="InterPro" id="IPR036259">
    <property type="entry name" value="MFS_trans_sf"/>
</dbReference>
<evidence type="ECO:0000256" key="7">
    <source>
        <dbReference type="ARBA" id="ARBA00044273"/>
    </source>
</evidence>
<comment type="caution">
    <text evidence="10">The sequence shown here is derived from an EMBL/GenBank/DDBJ whole genome shotgun (WGS) entry which is preliminary data.</text>
</comment>
<dbReference type="AlphaFoldDB" id="A0A158KYU4"/>
<protein>
    <recommendedName>
        <fullName evidence="7">MFS-type drug efflux transporter P55</fullName>
    </recommendedName>
</protein>
<evidence type="ECO:0000256" key="5">
    <source>
        <dbReference type="ARBA" id="ARBA00022989"/>
    </source>
</evidence>
<keyword evidence="5 8" id="KW-1133">Transmembrane helix</keyword>
<organism evidence="10 11">
    <name type="scientific">Caballeronia choica</name>
    <dbReference type="NCBI Taxonomy" id="326476"/>
    <lineage>
        <taxon>Bacteria</taxon>
        <taxon>Pseudomonadati</taxon>
        <taxon>Pseudomonadota</taxon>
        <taxon>Betaproteobacteria</taxon>
        <taxon>Burkholderiales</taxon>
        <taxon>Burkholderiaceae</taxon>
        <taxon>Caballeronia</taxon>
    </lineage>
</organism>
<evidence type="ECO:0000256" key="1">
    <source>
        <dbReference type="ARBA" id="ARBA00004651"/>
    </source>
</evidence>
<evidence type="ECO:0000256" key="6">
    <source>
        <dbReference type="ARBA" id="ARBA00023136"/>
    </source>
</evidence>
<dbReference type="InterPro" id="IPR011701">
    <property type="entry name" value="MFS"/>
</dbReference>
<feature type="transmembrane region" description="Helical" evidence="8">
    <location>
        <begin position="340"/>
        <end position="359"/>
    </location>
</feature>
<keyword evidence="6 8" id="KW-0472">Membrane</keyword>
<dbReference type="Gene3D" id="1.20.1250.20">
    <property type="entry name" value="MFS general substrate transporter like domains"/>
    <property type="match status" value="1"/>
</dbReference>
<dbReference type="Pfam" id="PF07690">
    <property type="entry name" value="MFS_1"/>
    <property type="match status" value="1"/>
</dbReference>
<dbReference type="Gene3D" id="1.20.1720.10">
    <property type="entry name" value="Multidrug resistance protein D"/>
    <property type="match status" value="1"/>
</dbReference>
<keyword evidence="4 8" id="KW-0812">Transmembrane</keyword>
<dbReference type="PRINTS" id="PR01036">
    <property type="entry name" value="TCRTETB"/>
</dbReference>
<feature type="transmembrane region" description="Helical" evidence="8">
    <location>
        <begin position="210"/>
        <end position="232"/>
    </location>
</feature>
<dbReference type="GO" id="GO:0005886">
    <property type="term" value="C:plasma membrane"/>
    <property type="evidence" value="ECO:0007669"/>
    <property type="project" value="UniProtKB-SubCell"/>
</dbReference>
<feature type="transmembrane region" description="Helical" evidence="8">
    <location>
        <begin position="23"/>
        <end position="46"/>
    </location>
</feature>
<comment type="subcellular location">
    <subcellularLocation>
        <location evidence="1">Cell membrane</location>
        <topology evidence="1">Multi-pass membrane protein</topology>
    </subcellularLocation>
</comment>
<feature type="transmembrane region" description="Helical" evidence="8">
    <location>
        <begin position="58"/>
        <end position="77"/>
    </location>
</feature>
<dbReference type="PANTHER" id="PTHR23501:SF191">
    <property type="entry name" value="VACUOLAR BASIC AMINO ACID TRANSPORTER 4"/>
    <property type="match status" value="1"/>
</dbReference>
<evidence type="ECO:0000259" key="9">
    <source>
        <dbReference type="PROSITE" id="PS50850"/>
    </source>
</evidence>
<feature type="transmembrane region" description="Helical" evidence="8">
    <location>
        <begin position="469"/>
        <end position="488"/>
    </location>
</feature>
<dbReference type="FunFam" id="1.20.1720.10:FF:000004">
    <property type="entry name" value="EmrB/QacA family drug resistance transporter"/>
    <property type="match status" value="1"/>
</dbReference>
<proteinExistence type="predicted"/>
<feature type="transmembrane region" description="Helical" evidence="8">
    <location>
        <begin position="238"/>
        <end position="254"/>
    </location>
</feature>
<sequence length="509" mass="53480">MTSPTRTDPASNPASNPVTKRGYVIAAVMASMAMVAIEATIVSTAMPQIVSQIGDIHLYSWVFSSFLLAQTAMTVIFGKLADLYGRKPIVLTGIAIFLLGSVLAGFAWSMPAMIAFRLIQGIGAGAIQPVTLTIVADLYPARERGKVQGYLASVWAISAVLGPMVGGMIIHALSWAWIFWLNVPIGLASAAGFIAYLREAPRHARPSIDVVGALLFTAAIGAFMMSLTYAGTSNGDEAAVSGVVFVVFAVLFVMQERRAAEPMISFGLWSRRPIAAANAATVASGMILMGATTFLPMYVQGVLGRSPVVAGLALTMMMVGWPTGATLAARSFHRFGIRPILVTGSVFVPLGVLFFVLLTPQSSPVLAGLGSLVAGFGMGLSSVSSLVLIQEIVQVDQRGSATASNLFSRNLGSTLGATAFGAALNYGLSHTTLSHAITSEQLRQLLDTRRLAEVSEPVVRLVLHASLHLTFWAMLGIGVFIVLFSSFVPHVALGRAKGPGLEAVAVEEG</sequence>
<feature type="transmembrane region" description="Helical" evidence="8">
    <location>
        <begin position="365"/>
        <end position="389"/>
    </location>
</feature>
<keyword evidence="11" id="KW-1185">Reference proteome</keyword>
<dbReference type="InterPro" id="IPR005829">
    <property type="entry name" value="Sugar_transporter_CS"/>
</dbReference>
<feature type="transmembrane region" description="Helical" evidence="8">
    <location>
        <begin position="275"/>
        <end position="296"/>
    </location>
</feature>
<dbReference type="Proteomes" id="UP000054770">
    <property type="component" value="Unassembled WGS sequence"/>
</dbReference>
<feature type="transmembrane region" description="Helical" evidence="8">
    <location>
        <begin position="150"/>
        <end position="171"/>
    </location>
</feature>
<gene>
    <name evidence="10" type="ORF">AWB68_07989</name>
</gene>
<evidence type="ECO:0000256" key="3">
    <source>
        <dbReference type="ARBA" id="ARBA00022475"/>
    </source>
</evidence>
<evidence type="ECO:0000256" key="4">
    <source>
        <dbReference type="ARBA" id="ARBA00022692"/>
    </source>
</evidence>
<name>A0A158KYU4_9BURK</name>
<dbReference type="RefSeq" id="WP_087649768.1">
    <property type="nucleotide sequence ID" value="NZ_FCON02000224.1"/>
</dbReference>
<feature type="transmembrane region" description="Helical" evidence="8">
    <location>
        <begin position="177"/>
        <end position="198"/>
    </location>
</feature>
<dbReference type="PROSITE" id="PS50850">
    <property type="entry name" value="MFS"/>
    <property type="match status" value="1"/>
</dbReference>
<keyword evidence="2" id="KW-0813">Transport</keyword>
<evidence type="ECO:0000313" key="10">
    <source>
        <dbReference type="EMBL" id="SAL86326.1"/>
    </source>
</evidence>
<feature type="transmembrane region" description="Helical" evidence="8">
    <location>
        <begin position="114"/>
        <end position="138"/>
    </location>
</feature>
<evidence type="ECO:0000313" key="11">
    <source>
        <dbReference type="Proteomes" id="UP000054770"/>
    </source>
</evidence>
<accession>A0A158KYU4</accession>
<keyword evidence="3" id="KW-1003">Cell membrane</keyword>
<dbReference type="SUPFAM" id="SSF103473">
    <property type="entry name" value="MFS general substrate transporter"/>
    <property type="match status" value="1"/>
</dbReference>
<feature type="transmembrane region" description="Helical" evidence="8">
    <location>
        <begin position="89"/>
        <end position="108"/>
    </location>
</feature>
<feature type="domain" description="Major facilitator superfamily (MFS) profile" evidence="9">
    <location>
        <begin position="24"/>
        <end position="493"/>
    </location>
</feature>
<dbReference type="PROSITE" id="PS00217">
    <property type="entry name" value="SUGAR_TRANSPORT_2"/>
    <property type="match status" value="1"/>
</dbReference>
<dbReference type="PANTHER" id="PTHR23501">
    <property type="entry name" value="MAJOR FACILITATOR SUPERFAMILY"/>
    <property type="match status" value="1"/>
</dbReference>
<reference evidence="10" key="1">
    <citation type="submission" date="2016-01" db="EMBL/GenBank/DDBJ databases">
        <authorList>
            <person name="Peeters C."/>
        </authorList>
    </citation>
    <scope>NUCLEOTIDE SEQUENCE [LARGE SCALE GENOMIC DNA]</scope>
    <source>
        <strain evidence="10">LMG 22940</strain>
    </source>
</reference>
<dbReference type="InterPro" id="IPR020846">
    <property type="entry name" value="MFS_dom"/>
</dbReference>
<dbReference type="EMBL" id="FCON02000224">
    <property type="protein sequence ID" value="SAL86326.1"/>
    <property type="molecule type" value="Genomic_DNA"/>
</dbReference>
<evidence type="ECO:0000256" key="2">
    <source>
        <dbReference type="ARBA" id="ARBA00022448"/>
    </source>
</evidence>
<feature type="transmembrane region" description="Helical" evidence="8">
    <location>
        <begin position="308"/>
        <end position="328"/>
    </location>
</feature>
<dbReference type="CDD" id="cd17502">
    <property type="entry name" value="MFS_Azr1_MDR_like"/>
    <property type="match status" value="1"/>
</dbReference>